<dbReference type="AlphaFoldDB" id="A0A813IN70"/>
<dbReference type="SUPFAM" id="SSF103511">
    <property type="entry name" value="Chlorophyll a-b binding protein"/>
    <property type="match status" value="6"/>
</dbReference>
<dbReference type="Gene3D" id="1.10.3460.10">
    <property type="entry name" value="Chlorophyll a/b binding protein domain"/>
    <property type="match status" value="6"/>
</dbReference>
<feature type="binding site" evidence="5">
    <location>
        <position position="418"/>
    </location>
    <ligand>
        <name>chlorophyll a</name>
        <dbReference type="ChEBI" id="CHEBI:58416"/>
        <label>1</label>
    </ligand>
</feature>
<keyword evidence="2" id="KW-0150">Chloroplast</keyword>
<organism evidence="6 7">
    <name type="scientific">Polarella glacialis</name>
    <name type="common">Dinoflagellate</name>
    <dbReference type="NCBI Taxonomy" id="89957"/>
    <lineage>
        <taxon>Eukaryota</taxon>
        <taxon>Sar</taxon>
        <taxon>Alveolata</taxon>
        <taxon>Dinophyceae</taxon>
        <taxon>Suessiales</taxon>
        <taxon>Suessiaceae</taxon>
        <taxon>Polarella</taxon>
    </lineage>
</organism>
<keyword evidence="4" id="KW-0934">Plastid</keyword>
<name>A0A813IN70_POLGL</name>
<feature type="binding site" description="axial binding residue" evidence="5">
    <location>
        <position position="319"/>
    </location>
    <ligand>
        <name>chlorophyll b</name>
        <dbReference type="ChEBI" id="CHEBI:61721"/>
        <label>1</label>
    </ligand>
    <ligandPart>
        <name>Mg</name>
        <dbReference type="ChEBI" id="CHEBI:25107"/>
    </ligandPart>
</feature>
<feature type="binding site" evidence="5">
    <location>
        <position position="314"/>
    </location>
    <ligand>
        <name>chlorophyll a</name>
        <dbReference type="ChEBI" id="CHEBI:58416"/>
        <label>1</label>
    </ligand>
</feature>
<dbReference type="Pfam" id="PF00504">
    <property type="entry name" value="Chloroa_b-bind"/>
    <property type="match status" value="6"/>
</dbReference>
<dbReference type="InterPro" id="IPR001344">
    <property type="entry name" value="Chloro_AB-bd_pln"/>
</dbReference>
<comment type="subcellular location">
    <subcellularLocation>
        <location evidence="1">Plastid</location>
        <location evidence="1">Chloroplast</location>
    </subcellularLocation>
</comment>
<feature type="binding site" evidence="5">
    <location>
        <position position="421"/>
    </location>
    <ligand>
        <name>chlorophyll a</name>
        <dbReference type="ChEBI" id="CHEBI:58416"/>
        <label>1</label>
    </ligand>
</feature>
<dbReference type="Proteomes" id="UP000626109">
    <property type="component" value="Unassembled WGS sequence"/>
</dbReference>
<feature type="binding site" evidence="5">
    <location>
        <position position="423"/>
    </location>
    <ligand>
        <name>chlorophyll a</name>
        <dbReference type="ChEBI" id="CHEBI:58416"/>
        <label>1</label>
    </ligand>
</feature>
<evidence type="ECO:0000256" key="4">
    <source>
        <dbReference type="ARBA" id="ARBA00022640"/>
    </source>
</evidence>
<feature type="binding site" evidence="5">
    <location>
        <position position="435"/>
    </location>
    <ligand>
        <name>chlorophyll a</name>
        <dbReference type="ChEBI" id="CHEBI:58416"/>
        <label>1</label>
    </ligand>
</feature>
<evidence type="ECO:0000313" key="7">
    <source>
        <dbReference type="Proteomes" id="UP000626109"/>
    </source>
</evidence>
<keyword evidence="5" id="KW-0157">Chromophore</keyword>
<keyword evidence="5" id="KW-0148">Chlorophyll</keyword>
<dbReference type="EMBL" id="CAJNNW010011969">
    <property type="protein sequence ID" value="CAE8653781.1"/>
    <property type="molecule type" value="Genomic_DNA"/>
</dbReference>
<dbReference type="GO" id="GO:0009507">
    <property type="term" value="C:chloroplast"/>
    <property type="evidence" value="ECO:0007669"/>
    <property type="project" value="UniProtKB-SubCell"/>
</dbReference>
<sequence>MAALVAGSCATASAFVALPSSQNQLRSGTIVASASSAPASSASSQPERSSAVGALSAGVFVAAAAAASRTQRSSRHEAAKAITAVRAFENDLGVQAPIGFWDPAGFTADGNPKDFYRRRKIEIKHGRVSMLACVGYIVPEYVKFPGFLSPSTGLKFADIPSGLGALSKVPGTGIFQWVVFCGLCDLFFMHQVPENPPGKLSTRLFGEATTNYEYGAFGIPGYLGGKPIADGELKQKKLNAELANGRLAMMAIMGMFFQDGLTGSAWGDWALFTDSPLRAFENELGAQAPLGFFDPLGLTKDGDAYSFKRRRSVEIKHGRVCMLATMGYITPEVAGHWPGYLSFSEKVKFADIPNGLAAISKVPGLGWFQIIAYAAFCEINAGYDADINKRNEPGNMGWRPPLLSGRDPEARKRSLASELANGRLAMMAIMGMLFQDGLTGSAWGDWALYTDSPLRAFQGELFVKAARSSRVKMNVVPSPGFSTLPEFEKPLTGFQGVLGDQAPLGLWDPLGFTKDGNVETFKKRREVEIKHGRVAMFATIGYIVPEYYKFPGFCSPSLDLKFADIPSGLKALPVVPAAGWAQIVAFAGFLELVYNKPTGEPGNYGKGNFGLGSLGLAGSIQDPSKRKQKLSTELANGRLAMMAIIGMFFQDGLTGSAWGDWALYTASPLRAFEGELGVQAPTGFFDPLGFCADGDVESFRNRREAEIKHGRVAMFACKQQVALVIIKATIGLITPEFFKFPGYLAPTQGLKFADVPNGLAALGKVPAAGVFQWVALCGLYETCVNIAVDPAEPGNYGKGQLGMGNMVLGITGNKIEDPEKRKRGLNSEIANGRLAMMAVIGLFVQEGLTGSPYGLYTNSALSAFEGELGAQAPLGFFDPLGFCADGDVESFRNRREAEIKHGRVAMFACKQQATIGLITPEFFKFPGYLAPTQGLKFADVPNGLAALGKVPAAGVFQWVALCGLYETCVNIAVDPAEPGNYGKGQLGMGNMVLGITGNKIEDPEKRKRGLNSEIANGRLAMMAVIGLFVQEGLTGSPYGLYTNSALSAFEGELGAQAPLGFFDPLGFCADGDVESFRNRREAEIKHGRVAMFATIGLITPEFFKFPGYLAPTQGLKFADVPNGLAALGKVPAAGVFQWVALCGLYETCVNIAVDPAEPGNYGKGQLGMGNMVLGITGNKIEDPEKRKRGLNSEIANGRLAMMAVIGLFVQEGLTGSPYGLYH</sequence>
<dbReference type="GO" id="GO:0016168">
    <property type="term" value="F:chlorophyll binding"/>
    <property type="evidence" value="ECO:0007669"/>
    <property type="project" value="UniProtKB-KW"/>
</dbReference>
<evidence type="ECO:0000256" key="2">
    <source>
        <dbReference type="ARBA" id="ARBA00022528"/>
    </source>
</evidence>
<evidence type="ECO:0000313" key="6">
    <source>
        <dbReference type="EMBL" id="CAE8653781.1"/>
    </source>
</evidence>
<feature type="binding site" evidence="5">
    <location>
        <position position="317"/>
    </location>
    <ligand>
        <name>chlorophyll a</name>
        <dbReference type="ChEBI" id="CHEBI:58416"/>
        <label>1</label>
    </ligand>
</feature>
<evidence type="ECO:0000256" key="3">
    <source>
        <dbReference type="ARBA" id="ARBA00022531"/>
    </source>
</evidence>
<comment type="caution">
    <text evidence="6">The sequence shown here is derived from an EMBL/GenBank/DDBJ whole genome shotgun (WGS) entry which is preliminary data.</text>
</comment>
<proteinExistence type="predicted"/>
<evidence type="ECO:0000256" key="1">
    <source>
        <dbReference type="ARBA" id="ARBA00004229"/>
    </source>
</evidence>
<feature type="binding site" description="axial binding residue" evidence="5">
    <location>
        <position position="378"/>
    </location>
    <ligand>
        <name>chlorophyll b</name>
        <dbReference type="ChEBI" id="CHEBI:61721"/>
        <label>1</label>
    </ligand>
    <ligandPart>
        <name>Mg</name>
        <dbReference type="ChEBI" id="CHEBI:25107"/>
    </ligandPart>
</feature>
<reference evidence="6" key="1">
    <citation type="submission" date="2021-02" db="EMBL/GenBank/DDBJ databases">
        <authorList>
            <person name="Dougan E. K."/>
            <person name="Rhodes N."/>
            <person name="Thang M."/>
            <person name="Chan C."/>
        </authorList>
    </citation>
    <scope>NUCLEOTIDE SEQUENCE</scope>
</reference>
<gene>
    <name evidence="6" type="ORF">PGLA2088_LOCUS10619</name>
</gene>
<evidence type="ECO:0000256" key="5">
    <source>
        <dbReference type="PIRSR" id="PIRSR601344-1"/>
    </source>
</evidence>
<dbReference type="InterPro" id="IPR022796">
    <property type="entry name" value="Chloroa_b-bind"/>
</dbReference>
<dbReference type="PANTHER" id="PTHR21649">
    <property type="entry name" value="CHLOROPHYLL A/B BINDING PROTEIN"/>
    <property type="match status" value="1"/>
</dbReference>
<keyword evidence="3" id="KW-0602">Photosynthesis</keyword>
<dbReference type="GO" id="GO:0009765">
    <property type="term" value="P:photosynthesis, light harvesting"/>
    <property type="evidence" value="ECO:0007669"/>
    <property type="project" value="InterPro"/>
</dbReference>
<dbReference type="GO" id="GO:0016020">
    <property type="term" value="C:membrane"/>
    <property type="evidence" value="ECO:0007669"/>
    <property type="project" value="InterPro"/>
</dbReference>
<protein>
    <submittedName>
        <fullName evidence="6">Uncharacterized protein</fullName>
    </submittedName>
</protein>
<accession>A0A813IN70</accession>